<reference evidence="1" key="1">
    <citation type="submission" date="2023-07" db="EMBL/GenBank/DDBJ databases">
        <authorList>
            <consortium name="AG Swart"/>
            <person name="Singh M."/>
            <person name="Singh A."/>
            <person name="Seah K."/>
            <person name="Emmerich C."/>
        </authorList>
    </citation>
    <scope>NUCLEOTIDE SEQUENCE</scope>
    <source>
        <strain evidence="1">DP1</strain>
    </source>
</reference>
<organism evidence="1 3">
    <name type="scientific">Euplotes crassus</name>
    <dbReference type="NCBI Taxonomy" id="5936"/>
    <lineage>
        <taxon>Eukaryota</taxon>
        <taxon>Sar</taxon>
        <taxon>Alveolata</taxon>
        <taxon>Ciliophora</taxon>
        <taxon>Intramacronucleata</taxon>
        <taxon>Spirotrichea</taxon>
        <taxon>Hypotrichia</taxon>
        <taxon>Euplotida</taxon>
        <taxon>Euplotidae</taxon>
        <taxon>Moneuplotes</taxon>
    </lineage>
</organism>
<dbReference type="AlphaFoldDB" id="A0AAD2D6X1"/>
<dbReference type="Pfam" id="PF13671">
    <property type="entry name" value="AAA_33"/>
    <property type="match status" value="1"/>
</dbReference>
<evidence type="ECO:0000313" key="1">
    <source>
        <dbReference type="EMBL" id="CAI2382942.1"/>
    </source>
</evidence>
<dbReference type="EMBL" id="CAMPGE010025158">
    <property type="protein sequence ID" value="CAI2382942.1"/>
    <property type="molecule type" value="Genomic_DNA"/>
</dbReference>
<name>A0AAD2D6X1_EUPCR</name>
<proteinExistence type="predicted"/>
<dbReference type="Gene3D" id="3.40.50.300">
    <property type="entry name" value="P-loop containing nucleotide triphosphate hydrolases"/>
    <property type="match status" value="1"/>
</dbReference>
<dbReference type="Proteomes" id="UP001295684">
    <property type="component" value="Unassembled WGS sequence"/>
</dbReference>
<sequence>MDTEETPSFNFCYIMRGVPGSGKSTVAHKLCGENGVIHSTDNYFVNEEGVYEFDPSKIKEYHGQNYKDFKKSIDDKVETVVVDNTNVQEFEYKKYVEYATENGYVVSYVTLPFPDPEVAAERNSHGVPLEAIQRMMKKWRRI</sequence>
<accession>A0AAD2D6X1</accession>
<dbReference type="PANTHER" id="PTHR13308:SF40">
    <property type="entry name" value="NEDD4-BINDING PROTEIN 2-LIKE 1"/>
    <property type="match status" value="1"/>
</dbReference>
<keyword evidence="3" id="KW-1185">Reference proteome</keyword>
<dbReference type="SUPFAM" id="SSF52540">
    <property type="entry name" value="P-loop containing nucleoside triphosphate hydrolases"/>
    <property type="match status" value="1"/>
</dbReference>
<dbReference type="InterPro" id="IPR026302">
    <property type="entry name" value="NEDD4-bd_p2"/>
</dbReference>
<gene>
    <name evidence="1" type="ORF">ECRASSUSDP1_LOCUS24432</name>
    <name evidence="2" type="ORF">ECRASSUSDP1_LOCUS24688</name>
</gene>
<evidence type="ECO:0000313" key="2">
    <source>
        <dbReference type="EMBL" id="CAI2383195.1"/>
    </source>
</evidence>
<dbReference type="PANTHER" id="PTHR13308">
    <property type="entry name" value="NEDD4-BINDING PROTEIN 2-LIKE 1"/>
    <property type="match status" value="1"/>
</dbReference>
<evidence type="ECO:0000313" key="3">
    <source>
        <dbReference type="Proteomes" id="UP001295684"/>
    </source>
</evidence>
<dbReference type="EMBL" id="CAMPGE010025440">
    <property type="protein sequence ID" value="CAI2383195.1"/>
    <property type="molecule type" value="Genomic_DNA"/>
</dbReference>
<protein>
    <submittedName>
        <fullName evidence="1">Uncharacterized protein</fullName>
    </submittedName>
</protein>
<comment type="caution">
    <text evidence="1">The sequence shown here is derived from an EMBL/GenBank/DDBJ whole genome shotgun (WGS) entry which is preliminary data.</text>
</comment>
<dbReference type="InterPro" id="IPR027417">
    <property type="entry name" value="P-loop_NTPase"/>
</dbReference>